<sequence length="104" mass="11213">MTRAVQGFEECSANAKKTMSDLESELVSTLSRYAGDQATAFWQLHTQLQDKMTIASRELDTMSNLVNQSFHNYGTGDSTVAQSLTSLGNTVDAGGGVFGRLTNT</sequence>
<reference evidence="1 2" key="1">
    <citation type="submission" date="2019-09" db="EMBL/GenBank/DDBJ databases">
        <title>Goodfellowia gen. nov., a new genus of the Pseudonocardineae related to Actinoalloteichus, containing Goodfellowia coeruleoviolacea gen. nov., comb. nov. gen. nov., comb. nov.</title>
        <authorList>
            <person name="Labeda D."/>
        </authorList>
    </citation>
    <scope>NUCLEOTIDE SEQUENCE [LARGE SCALE GENOMIC DNA]</scope>
    <source>
        <strain evidence="1 2">AN110305</strain>
    </source>
</reference>
<dbReference type="OrthoDB" id="3625168at2"/>
<keyword evidence="2" id="KW-1185">Reference proteome</keyword>
<reference evidence="1 2" key="2">
    <citation type="submission" date="2019-09" db="EMBL/GenBank/DDBJ databases">
        <authorList>
            <person name="Jin C."/>
        </authorList>
    </citation>
    <scope>NUCLEOTIDE SEQUENCE [LARGE SCALE GENOMIC DNA]</scope>
    <source>
        <strain evidence="1 2">AN110305</strain>
    </source>
</reference>
<organism evidence="1 2">
    <name type="scientific">Solihabitans fulvus</name>
    <dbReference type="NCBI Taxonomy" id="1892852"/>
    <lineage>
        <taxon>Bacteria</taxon>
        <taxon>Bacillati</taxon>
        <taxon>Actinomycetota</taxon>
        <taxon>Actinomycetes</taxon>
        <taxon>Pseudonocardiales</taxon>
        <taxon>Pseudonocardiaceae</taxon>
        <taxon>Solihabitans</taxon>
    </lineage>
</organism>
<evidence type="ECO:0000313" key="2">
    <source>
        <dbReference type="Proteomes" id="UP000323454"/>
    </source>
</evidence>
<proteinExistence type="predicted"/>
<evidence type="ECO:0000313" key="1">
    <source>
        <dbReference type="EMBL" id="KAA2266629.1"/>
    </source>
</evidence>
<dbReference type="EMBL" id="VUOB01000002">
    <property type="protein sequence ID" value="KAA2266629.1"/>
    <property type="molecule type" value="Genomic_DNA"/>
</dbReference>
<dbReference type="Proteomes" id="UP000323454">
    <property type="component" value="Unassembled WGS sequence"/>
</dbReference>
<dbReference type="SUPFAM" id="SSF140453">
    <property type="entry name" value="EsxAB dimer-like"/>
    <property type="match status" value="1"/>
</dbReference>
<protein>
    <recommendedName>
        <fullName evidence="3">WXG100 family type VII secretion target</fullName>
    </recommendedName>
</protein>
<comment type="caution">
    <text evidence="1">The sequence shown here is derived from an EMBL/GenBank/DDBJ whole genome shotgun (WGS) entry which is preliminary data.</text>
</comment>
<accession>A0A5B2XUS3</accession>
<name>A0A5B2XUS3_9PSEU</name>
<evidence type="ECO:0008006" key="3">
    <source>
        <dbReference type="Google" id="ProtNLM"/>
    </source>
</evidence>
<dbReference type="AlphaFoldDB" id="A0A5B2XUS3"/>
<gene>
    <name evidence="1" type="ORF">F0L68_01605</name>
</gene>
<dbReference type="Gene3D" id="1.10.287.1060">
    <property type="entry name" value="ESAT-6-like"/>
    <property type="match status" value="1"/>
</dbReference>
<dbReference type="InterPro" id="IPR036689">
    <property type="entry name" value="ESAT-6-like_sf"/>
</dbReference>